<comment type="similarity">
    <text evidence="1">Belongs to the ROK (NagC/XylR) family.</text>
</comment>
<feature type="domain" description="HTH marR-type" evidence="3">
    <location>
        <begin position="19"/>
        <end position="68"/>
    </location>
</feature>
<proteinExistence type="inferred from homology"/>
<evidence type="ECO:0000313" key="5">
    <source>
        <dbReference type="Proteomes" id="UP000030853"/>
    </source>
</evidence>
<dbReference type="InterPro" id="IPR043129">
    <property type="entry name" value="ATPase_NBD"/>
</dbReference>
<dbReference type="Pfam" id="PF00480">
    <property type="entry name" value="ROK"/>
    <property type="match status" value="1"/>
</dbReference>
<dbReference type="PROSITE" id="PS01125">
    <property type="entry name" value="ROK"/>
    <property type="match status" value="1"/>
</dbReference>
<dbReference type="EMBL" id="JTJJ01000054">
    <property type="protein sequence ID" value="KHJ67270.1"/>
    <property type="molecule type" value="Genomic_DNA"/>
</dbReference>
<dbReference type="RefSeq" id="WP_039332606.1">
    <property type="nucleotide sequence ID" value="NZ_JTJJ01000054.1"/>
</dbReference>
<dbReference type="Gene3D" id="1.10.10.10">
    <property type="entry name" value="Winged helix-like DNA-binding domain superfamily/Winged helix DNA-binding domain"/>
    <property type="match status" value="1"/>
</dbReference>
<dbReference type="SUPFAM" id="SSF53067">
    <property type="entry name" value="Actin-like ATPase domain"/>
    <property type="match status" value="1"/>
</dbReference>
<dbReference type="Proteomes" id="UP000030853">
    <property type="component" value="Unassembled WGS sequence"/>
</dbReference>
<dbReference type="InterPro" id="IPR000600">
    <property type="entry name" value="ROK"/>
</dbReference>
<accession>A0A0B1R847</accession>
<dbReference type="Gene3D" id="3.30.420.40">
    <property type="match status" value="2"/>
</dbReference>
<organism evidence="4 5">
    <name type="scientific">Pantoea rodasii</name>
    <dbReference type="NCBI Taxonomy" id="1076549"/>
    <lineage>
        <taxon>Bacteria</taxon>
        <taxon>Pseudomonadati</taxon>
        <taxon>Pseudomonadota</taxon>
        <taxon>Gammaproteobacteria</taxon>
        <taxon>Enterobacterales</taxon>
        <taxon>Erwiniaceae</taxon>
        <taxon>Pantoea</taxon>
    </lineage>
</organism>
<comment type="caution">
    <text evidence="4">The sequence shown here is derived from an EMBL/GenBank/DDBJ whole genome shotgun (WGS) entry which is preliminary data.</text>
</comment>
<name>A0A0B1R847_9GAMM</name>
<dbReference type="AlphaFoldDB" id="A0A0B1R847"/>
<reference evidence="4 5" key="1">
    <citation type="submission" date="2014-11" db="EMBL/GenBank/DDBJ databases">
        <title>Genome sequencing of Pantoea rodasii ND03.</title>
        <authorList>
            <person name="Muhamad Yunos N.Y."/>
            <person name="Chan K.-G."/>
        </authorList>
    </citation>
    <scope>NUCLEOTIDE SEQUENCE [LARGE SCALE GENOMIC DNA]</scope>
    <source>
        <strain evidence="4 5">ND03</strain>
    </source>
</reference>
<dbReference type="InterPro" id="IPR036388">
    <property type="entry name" value="WH-like_DNA-bd_sf"/>
</dbReference>
<gene>
    <name evidence="4" type="ORF">QU24_15180</name>
</gene>
<evidence type="ECO:0000256" key="2">
    <source>
        <dbReference type="ARBA" id="ARBA00023277"/>
    </source>
</evidence>
<dbReference type="Pfam" id="PF12802">
    <property type="entry name" value="MarR_2"/>
    <property type="match status" value="1"/>
</dbReference>
<dbReference type="PANTHER" id="PTHR18964:SF149">
    <property type="entry name" value="BIFUNCTIONAL UDP-N-ACETYLGLUCOSAMINE 2-EPIMERASE_N-ACETYLMANNOSAMINE KINASE"/>
    <property type="match status" value="1"/>
</dbReference>
<dbReference type="InterPro" id="IPR000835">
    <property type="entry name" value="HTH_MarR-typ"/>
</dbReference>
<keyword evidence="2" id="KW-0119">Carbohydrate metabolism</keyword>
<sequence>MKTSGTNLEHARAHNRRVIIEAIRLHGELTRAELARLTALTPQTVSNIVAELEEAELLSSRQPRKQGRGQPAIPVTLNPASAFSIGIHLDHQTLLIVLVDLTGEIHFRRLMLVQKPQPDATLARIAEVLTEMKTQLGARWQKVLGIGVVMPGPFGVEGISSVGPTTLHGWEQVDIEARLGELSHLPVTLENDATVAAIGERFHGVARQLNSFIYLYIGTGFGAGILMDGHVYSGHAHNAGEIGHVVVEPGGRECYCGNQGCLERYVSLQAAYEFCGLDPMTALPEDLLQVDAALFDRWIDTMLTPLRQAINMLECIFDAESVIIGGMMPAALLDKIIQRLPPLYQSVRGRYLTGSRLKTGMTGSDTAALGAAALPIFDEFNPQFQVLMK</sequence>
<evidence type="ECO:0000259" key="3">
    <source>
        <dbReference type="Pfam" id="PF12802"/>
    </source>
</evidence>
<evidence type="ECO:0000313" key="4">
    <source>
        <dbReference type="EMBL" id="KHJ67270.1"/>
    </source>
</evidence>
<dbReference type="InterPro" id="IPR036390">
    <property type="entry name" value="WH_DNA-bd_sf"/>
</dbReference>
<dbReference type="PANTHER" id="PTHR18964">
    <property type="entry name" value="ROK (REPRESSOR, ORF, KINASE) FAMILY"/>
    <property type="match status" value="1"/>
</dbReference>
<dbReference type="InterPro" id="IPR049874">
    <property type="entry name" value="ROK_cs"/>
</dbReference>
<dbReference type="SUPFAM" id="SSF46785">
    <property type="entry name" value="Winged helix' DNA-binding domain"/>
    <property type="match status" value="1"/>
</dbReference>
<dbReference type="GO" id="GO:0003700">
    <property type="term" value="F:DNA-binding transcription factor activity"/>
    <property type="evidence" value="ECO:0007669"/>
    <property type="project" value="InterPro"/>
</dbReference>
<evidence type="ECO:0000256" key="1">
    <source>
        <dbReference type="ARBA" id="ARBA00006479"/>
    </source>
</evidence>
<protein>
    <submittedName>
        <fullName evidence="4">ROK family transcriptional regulator</fullName>
    </submittedName>
</protein>